<dbReference type="GO" id="GO:0005667">
    <property type="term" value="C:transcription regulator complex"/>
    <property type="evidence" value="ECO:0007669"/>
    <property type="project" value="TreeGrafter"/>
</dbReference>
<evidence type="ECO:0000256" key="2">
    <source>
        <dbReference type="ARBA" id="ARBA00022737"/>
    </source>
</evidence>
<dbReference type="GO" id="GO:0000978">
    <property type="term" value="F:RNA polymerase II cis-regulatory region sequence-specific DNA binding"/>
    <property type="evidence" value="ECO:0007669"/>
    <property type="project" value="TreeGrafter"/>
</dbReference>
<dbReference type="PANTHER" id="PTHR14003:SF23">
    <property type="entry name" value="ZINC FINGER PROTEIN 143"/>
    <property type="match status" value="1"/>
</dbReference>
<evidence type="ECO:0000256" key="4">
    <source>
        <dbReference type="ARBA" id="ARBA00022833"/>
    </source>
</evidence>
<dbReference type="EMBL" id="NBNE01003949">
    <property type="protein sequence ID" value="OWZ06468.1"/>
    <property type="molecule type" value="Genomic_DNA"/>
</dbReference>
<keyword evidence="3 6" id="KW-0863">Zinc-finger</keyword>
<keyword evidence="2" id="KW-0677">Repeat</keyword>
<sequence>MLIMHDVCPASSSAALPALVKREENHALVWQQDAVNFAPESAGPPAKDKPKKNGNKQVFICSEVHCGKQFPRSFALRRHMRIHTGTKPYACDYEGCTQRFNTSGNLSRHKRIHSGERPYPCIFESCGKRFNTSTKLKRHMRIHFPEGHNLFRCIGQGNCTWSCDNYKEFAQHQKLHHNVIVGAQQEQLAYPREQDHVTSVEISTEKDNEYFSTADTTREYTSDHLSYGSHHVAPTGSFLYASNYDKPRCSALAPPRGNKALQSWPPAFFGPSNLSLPTMLPKESKKSELDHLYGADQRRIKAFPSVQYSSTGGSFSISSDSAFNRPSFTTNSSHFAPLRPDEERNDHYEDQSPPDQLLPSPSHHVLRPPPQSSEDNKFGGFAVPPPINPAAPEFTGEELNVVLQLMNENY</sequence>
<evidence type="ECO:0000256" key="7">
    <source>
        <dbReference type="SAM" id="MobiDB-lite"/>
    </source>
</evidence>
<dbReference type="InterPro" id="IPR036236">
    <property type="entry name" value="Znf_C2H2_sf"/>
</dbReference>
<organism evidence="9 10">
    <name type="scientific">Phytophthora megakarya</name>
    <dbReference type="NCBI Taxonomy" id="4795"/>
    <lineage>
        <taxon>Eukaryota</taxon>
        <taxon>Sar</taxon>
        <taxon>Stramenopiles</taxon>
        <taxon>Oomycota</taxon>
        <taxon>Peronosporomycetes</taxon>
        <taxon>Peronosporales</taxon>
        <taxon>Peronosporaceae</taxon>
        <taxon>Phytophthora</taxon>
    </lineage>
</organism>
<dbReference type="GO" id="GO:0008270">
    <property type="term" value="F:zinc ion binding"/>
    <property type="evidence" value="ECO:0007669"/>
    <property type="project" value="UniProtKB-KW"/>
</dbReference>
<dbReference type="Pfam" id="PF00096">
    <property type="entry name" value="zf-C2H2"/>
    <property type="match status" value="3"/>
</dbReference>
<evidence type="ECO:0000256" key="1">
    <source>
        <dbReference type="ARBA" id="ARBA00022723"/>
    </source>
</evidence>
<dbReference type="SUPFAM" id="SSF57667">
    <property type="entry name" value="beta-beta-alpha zinc fingers"/>
    <property type="match status" value="2"/>
</dbReference>
<dbReference type="Proteomes" id="UP000198211">
    <property type="component" value="Unassembled WGS sequence"/>
</dbReference>
<feature type="compositionally biased region" description="Basic and acidic residues" evidence="7">
    <location>
        <begin position="339"/>
        <end position="350"/>
    </location>
</feature>
<dbReference type="GO" id="GO:0031519">
    <property type="term" value="C:PcG protein complex"/>
    <property type="evidence" value="ECO:0007669"/>
    <property type="project" value="TreeGrafter"/>
</dbReference>
<dbReference type="OrthoDB" id="654211at2759"/>
<keyword evidence="4" id="KW-0862">Zinc</keyword>
<keyword evidence="5" id="KW-0539">Nucleus</keyword>
<feature type="domain" description="C2H2-type" evidence="8">
    <location>
        <begin position="89"/>
        <end position="118"/>
    </location>
</feature>
<feature type="compositionally biased region" description="Low complexity" evidence="7">
    <location>
        <begin position="351"/>
        <end position="363"/>
    </location>
</feature>
<dbReference type="PROSITE" id="PS00028">
    <property type="entry name" value="ZINC_FINGER_C2H2_1"/>
    <property type="match status" value="3"/>
</dbReference>
<feature type="region of interest" description="Disordered" evidence="7">
    <location>
        <begin position="328"/>
        <end position="385"/>
    </location>
</feature>
<dbReference type="FunFam" id="3.30.160.60:FF:000072">
    <property type="entry name" value="zinc finger protein 143 isoform X1"/>
    <property type="match status" value="2"/>
</dbReference>
<feature type="domain" description="C2H2-type" evidence="8">
    <location>
        <begin position="59"/>
        <end position="88"/>
    </location>
</feature>
<evidence type="ECO:0000256" key="6">
    <source>
        <dbReference type="PROSITE-ProRule" id="PRU00042"/>
    </source>
</evidence>
<evidence type="ECO:0000256" key="3">
    <source>
        <dbReference type="ARBA" id="ARBA00022771"/>
    </source>
</evidence>
<dbReference type="PANTHER" id="PTHR14003">
    <property type="entry name" value="TRANSCRIPTIONAL REPRESSOR PROTEIN YY"/>
    <property type="match status" value="1"/>
</dbReference>
<evidence type="ECO:0000256" key="5">
    <source>
        <dbReference type="ARBA" id="ARBA00023242"/>
    </source>
</evidence>
<dbReference type="STRING" id="4795.A0A225VNJ1"/>
<feature type="domain" description="C2H2-type" evidence="8">
    <location>
        <begin position="119"/>
        <end position="148"/>
    </location>
</feature>
<evidence type="ECO:0000313" key="10">
    <source>
        <dbReference type="Proteomes" id="UP000198211"/>
    </source>
</evidence>
<comment type="caution">
    <text evidence="9">The sequence shown here is derived from an EMBL/GenBank/DDBJ whole genome shotgun (WGS) entry which is preliminary data.</text>
</comment>
<reference evidence="10" key="1">
    <citation type="submission" date="2017-03" db="EMBL/GenBank/DDBJ databases">
        <title>Phytopthora megakarya and P. palmivora, two closely related causual agents of cacao black pod achieved similar genome size and gene model numbers by different mechanisms.</title>
        <authorList>
            <person name="Ali S."/>
            <person name="Shao J."/>
            <person name="Larry D.J."/>
            <person name="Kronmiller B."/>
            <person name="Shen D."/>
            <person name="Strem M.D."/>
            <person name="Melnick R.L."/>
            <person name="Guiltinan M.J."/>
            <person name="Tyler B.M."/>
            <person name="Meinhardt L.W."/>
            <person name="Bailey B.A."/>
        </authorList>
    </citation>
    <scope>NUCLEOTIDE SEQUENCE [LARGE SCALE GENOMIC DNA]</scope>
    <source>
        <strain evidence="10">zdho120</strain>
    </source>
</reference>
<proteinExistence type="predicted"/>
<dbReference type="Gene3D" id="3.30.160.60">
    <property type="entry name" value="Classic Zinc Finger"/>
    <property type="match status" value="3"/>
</dbReference>
<evidence type="ECO:0000259" key="8">
    <source>
        <dbReference type="PROSITE" id="PS50157"/>
    </source>
</evidence>
<dbReference type="PROSITE" id="PS50157">
    <property type="entry name" value="ZINC_FINGER_C2H2_2"/>
    <property type="match status" value="3"/>
</dbReference>
<dbReference type="FunFam" id="3.30.160.60:FF:000125">
    <property type="entry name" value="Putative zinc finger protein 143"/>
    <property type="match status" value="1"/>
</dbReference>
<protein>
    <recommendedName>
        <fullName evidence="8">C2H2-type domain-containing protein</fullName>
    </recommendedName>
</protein>
<gene>
    <name evidence="9" type="ORF">PHMEG_00021272</name>
</gene>
<dbReference type="GO" id="GO:0000981">
    <property type="term" value="F:DNA-binding transcription factor activity, RNA polymerase II-specific"/>
    <property type="evidence" value="ECO:0007669"/>
    <property type="project" value="TreeGrafter"/>
</dbReference>
<dbReference type="AlphaFoldDB" id="A0A225VNJ1"/>
<dbReference type="InterPro" id="IPR013087">
    <property type="entry name" value="Znf_C2H2_type"/>
</dbReference>
<dbReference type="GO" id="GO:0000785">
    <property type="term" value="C:chromatin"/>
    <property type="evidence" value="ECO:0007669"/>
    <property type="project" value="TreeGrafter"/>
</dbReference>
<keyword evidence="1" id="KW-0479">Metal-binding</keyword>
<name>A0A225VNJ1_9STRA</name>
<evidence type="ECO:0000313" key="9">
    <source>
        <dbReference type="EMBL" id="OWZ06468.1"/>
    </source>
</evidence>
<accession>A0A225VNJ1</accession>
<dbReference type="SMART" id="SM00355">
    <property type="entry name" value="ZnF_C2H2"/>
    <property type="match status" value="4"/>
</dbReference>
<keyword evidence="10" id="KW-1185">Reference proteome</keyword>